<evidence type="ECO:0000313" key="4">
    <source>
        <dbReference type="EMBL" id="MXQ84512.1"/>
    </source>
</evidence>
<accession>A0A6B0R5D4</accession>
<dbReference type="Pfam" id="PF04326">
    <property type="entry name" value="SLFN_AlbA_2"/>
    <property type="match status" value="1"/>
</dbReference>
<sequence length="585" mass="67525">MAPEKMTICIVLDTNYPELVLDVGKVTLGEKNRKKMKDSQLRKKQNESLSKCVITLLNSGGGISKIEIENEDYSYEKDGIGLDLEHSLADMVPIVHKYFDFMKQGKYFLIFVKSWSSKIPGMKIATLSSNLYKRDITSVNVMNATVALEFLKDRVETRERFSLTSKSSSKRCREETEESSTKALASDFFNRTQLRYREKLTFTESTYVEIKDFSTQKLLQRIKEILPQYVSAFANTRGGYLFIGLSEKKQEVIGFKAEKSDLDKIEREIEKCISELPVYHFCMEKKKINYLCKFLEVYDEESLCGYVFMLKIEPFCCAVFAKKPDSWHVKDNQVKQLSVEEWVQLMMDPEPDFPRLFEEMNFQRSMLSPIPHDWSVDKGKNLESQQQRYHFRVPSEKVTYIPEILYKRLFSQHEGLAQLICKEMGSVHQGTLIFSKSWSLDLDLKENQSVICDALLISQDRPPVLYTFLRELNEELKGYSIQTALTLKKKLVKIGGYTGKVCVMTKIYCSEESSTLTEGSARLLHDSSLSAIYPKSYTLITSQTMNDLKKALFIVLKRLGTLSDKFDSEIFQHLLSNQHGLLSEE</sequence>
<dbReference type="Pfam" id="PF17057">
    <property type="entry name" value="B3R"/>
    <property type="match status" value="1"/>
</dbReference>
<reference evidence="4" key="1">
    <citation type="submission" date="2019-10" db="EMBL/GenBank/DDBJ databases">
        <title>The sequence and de novo assembly of the wild yak genome.</title>
        <authorList>
            <person name="Liu Y."/>
        </authorList>
    </citation>
    <scope>NUCLEOTIDE SEQUENCE [LARGE SCALE GENOMIC DNA]</scope>
    <source>
        <strain evidence="4">WY2019</strain>
    </source>
</reference>
<feature type="domain" description="Poxin-Schlafen/Schlafen-like N-terminal" evidence="2">
    <location>
        <begin position="87"/>
        <end position="202"/>
    </location>
</feature>
<comment type="caution">
    <text evidence="4">The sequence shown here is derived from an EMBL/GenBank/DDBJ whole genome shotgun (WGS) entry which is preliminary data.</text>
</comment>
<dbReference type="InterPro" id="IPR048729">
    <property type="entry name" value="SLFN_GTPase-like"/>
</dbReference>
<dbReference type="PANTHER" id="PTHR12155">
    <property type="entry name" value="SCHLAFEN"/>
    <property type="match status" value="1"/>
</dbReference>
<dbReference type="InterPro" id="IPR029684">
    <property type="entry name" value="Schlafen"/>
</dbReference>
<gene>
    <name evidence="4" type="ORF">E5288_WYG020822</name>
</gene>
<dbReference type="InterPro" id="IPR031450">
    <property type="entry name" value="Poxin-SLFN/SLFN_N"/>
</dbReference>
<name>A0A6B0R5D4_9CETA</name>
<dbReference type="PANTHER" id="PTHR12155:SF2">
    <property type="entry name" value="RIBONUCLEASE SLFN12"/>
    <property type="match status" value="1"/>
</dbReference>
<feature type="domain" description="Schlafen AlbA-2" evidence="1">
    <location>
        <begin position="204"/>
        <end position="332"/>
    </location>
</feature>
<feature type="domain" description="Schlafen GTPase-like" evidence="3">
    <location>
        <begin position="396"/>
        <end position="539"/>
    </location>
</feature>
<dbReference type="Pfam" id="PF21026">
    <property type="entry name" value="SLFN_GTPase-like"/>
    <property type="match status" value="1"/>
</dbReference>
<proteinExistence type="predicted"/>
<keyword evidence="5" id="KW-1185">Reference proteome</keyword>
<dbReference type="InterPro" id="IPR007421">
    <property type="entry name" value="Schlafen_AlbA_2_dom"/>
</dbReference>
<evidence type="ECO:0000259" key="1">
    <source>
        <dbReference type="Pfam" id="PF04326"/>
    </source>
</evidence>
<dbReference type="Proteomes" id="UP000322234">
    <property type="component" value="Unassembled WGS sequence"/>
</dbReference>
<dbReference type="FunFam" id="3.30.950.30:FF:000001">
    <property type="entry name" value="Schlafen family member 14"/>
    <property type="match status" value="1"/>
</dbReference>
<organism evidence="4 5">
    <name type="scientific">Bos mutus</name>
    <name type="common">wild yak</name>
    <dbReference type="NCBI Taxonomy" id="72004"/>
    <lineage>
        <taxon>Eukaryota</taxon>
        <taxon>Metazoa</taxon>
        <taxon>Chordata</taxon>
        <taxon>Craniata</taxon>
        <taxon>Vertebrata</taxon>
        <taxon>Euteleostomi</taxon>
        <taxon>Mammalia</taxon>
        <taxon>Eutheria</taxon>
        <taxon>Laurasiatheria</taxon>
        <taxon>Artiodactyla</taxon>
        <taxon>Ruminantia</taxon>
        <taxon>Pecora</taxon>
        <taxon>Bovidae</taxon>
        <taxon>Bovinae</taxon>
        <taxon>Bos</taxon>
    </lineage>
</organism>
<dbReference type="EMBL" id="VBQZ03000021">
    <property type="protein sequence ID" value="MXQ84512.1"/>
    <property type="molecule type" value="Genomic_DNA"/>
</dbReference>
<evidence type="ECO:0000259" key="3">
    <source>
        <dbReference type="Pfam" id="PF21026"/>
    </source>
</evidence>
<evidence type="ECO:0000259" key="2">
    <source>
        <dbReference type="Pfam" id="PF17057"/>
    </source>
</evidence>
<dbReference type="Gene3D" id="3.30.950.30">
    <property type="entry name" value="Schlafen, AAA domain"/>
    <property type="match status" value="1"/>
</dbReference>
<dbReference type="AlphaFoldDB" id="A0A6B0R5D4"/>
<dbReference type="InterPro" id="IPR038461">
    <property type="entry name" value="Schlafen_AlbA_2_dom_sf"/>
</dbReference>
<protein>
    <submittedName>
        <fullName evidence="4">Uncharacterized protein</fullName>
    </submittedName>
</protein>
<evidence type="ECO:0000313" key="5">
    <source>
        <dbReference type="Proteomes" id="UP000322234"/>
    </source>
</evidence>